<evidence type="ECO:0000256" key="2">
    <source>
        <dbReference type="ARBA" id="ARBA00022475"/>
    </source>
</evidence>
<feature type="transmembrane region" description="Helical" evidence="7">
    <location>
        <begin position="446"/>
        <end position="467"/>
    </location>
</feature>
<dbReference type="InterPro" id="IPR010432">
    <property type="entry name" value="RDD"/>
</dbReference>
<keyword evidence="10" id="KW-1185">Reference proteome</keyword>
<evidence type="ECO:0000256" key="5">
    <source>
        <dbReference type="ARBA" id="ARBA00023136"/>
    </source>
</evidence>
<feature type="region of interest" description="Disordered" evidence="6">
    <location>
        <begin position="67"/>
        <end position="256"/>
    </location>
</feature>
<keyword evidence="3 7" id="KW-0812">Transmembrane</keyword>
<keyword evidence="2" id="KW-1003">Cell membrane</keyword>
<dbReference type="PANTHER" id="PTHR36115:SF10">
    <property type="entry name" value="RDD DOMAIN-CONTAINING PROTEIN"/>
    <property type="match status" value="1"/>
</dbReference>
<feature type="transmembrane region" description="Helical" evidence="7">
    <location>
        <begin position="356"/>
        <end position="381"/>
    </location>
</feature>
<organism evidence="9 10">
    <name type="scientific">Malonomonas rubra DSM 5091</name>
    <dbReference type="NCBI Taxonomy" id="1122189"/>
    <lineage>
        <taxon>Bacteria</taxon>
        <taxon>Pseudomonadati</taxon>
        <taxon>Thermodesulfobacteriota</taxon>
        <taxon>Desulfuromonadia</taxon>
        <taxon>Desulfuromonadales</taxon>
        <taxon>Geopsychrobacteraceae</taxon>
        <taxon>Malonomonas</taxon>
    </lineage>
</organism>
<feature type="compositionally biased region" description="Low complexity" evidence="6">
    <location>
        <begin position="67"/>
        <end position="82"/>
    </location>
</feature>
<dbReference type="Pfam" id="PF06271">
    <property type="entry name" value="RDD"/>
    <property type="match status" value="1"/>
</dbReference>
<evidence type="ECO:0000259" key="8">
    <source>
        <dbReference type="Pfam" id="PF06271"/>
    </source>
</evidence>
<name>A0A1M6FGT4_MALRU</name>
<keyword evidence="5 7" id="KW-0472">Membrane</keyword>
<dbReference type="Proteomes" id="UP000184171">
    <property type="component" value="Unassembled WGS sequence"/>
</dbReference>
<accession>A0A1M6FGT4</accession>
<evidence type="ECO:0000256" key="7">
    <source>
        <dbReference type="SAM" id="Phobius"/>
    </source>
</evidence>
<feature type="domain" description="RDD" evidence="8">
    <location>
        <begin position="350"/>
        <end position="482"/>
    </location>
</feature>
<reference evidence="9 10" key="1">
    <citation type="submission" date="2016-11" db="EMBL/GenBank/DDBJ databases">
        <authorList>
            <person name="Jaros S."/>
            <person name="Januszkiewicz K."/>
            <person name="Wedrychowicz H."/>
        </authorList>
    </citation>
    <scope>NUCLEOTIDE SEQUENCE [LARGE SCALE GENOMIC DNA]</scope>
    <source>
        <strain evidence="9 10">DSM 5091</strain>
    </source>
</reference>
<feature type="compositionally biased region" description="Basic and acidic residues" evidence="6">
    <location>
        <begin position="195"/>
        <end position="205"/>
    </location>
</feature>
<proteinExistence type="predicted"/>
<evidence type="ECO:0000256" key="6">
    <source>
        <dbReference type="SAM" id="MobiDB-lite"/>
    </source>
</evidence>
<dbReference type="InterPro" id="IPR051791">
    <property type="entry name" value="Pra-immunoreactive"/>
</dbReference>
<sequence length="495" mass="52284">MRCPKCGYNSFDYLDSCKKCGKDLAEHKQRFGIVSVLFPGQMASPGALPSEADDSIAEEVVAAAATAAPEAVAEEQAVNEAADSAEDSNEGDDFGFDFMGDSEEEEDLSFDELFEEASADEDVEETLPSPEQEGGAASGDDFSFDVDSDSEVAGGGDELEDDFGFDPGGEIEEPIEDDLSFEPDTVNFDDEEEGAGAKEDPKDPFELPESSQDEEAPESDSITTPHSLDTETEVADIEEDDFLSAEVRSEASSLSLDEYLQDDEDSLQGDFFPPPQPVEDAAVTPAGEDELLEGNGTVALSTPQTEMGEPGAVAAATAVSVAAIGAVAGESEEPESIVENAEEDVDPLLPATGTRVVAFACDLTLLLFVAISFLIAAEAAISPAGGLLPTFESLLALSIPYFLVLFSLAFGYFTLFHFLAGQTPGKMLAGLRVESANGESLLFSQAFLRSVGGLLQLLPFGLGYLAILTSAERRGWNDRLAGTRLISLKAIAEDG</sequence>
<dbReference type="AlphaFoldDB" id="A0A1M6FGT4"/>
<dbReference type="PANTHER" id="PTHR36115">
    <property type="entry name" value="PROLINE-RICH ANTIGEN HOMOLOG-RELATED"/>
    <property type="match status" value="1"/>
</dbReference>
<feature type="transmembrane region" description="Helical" evidence="7">
    <location>
        <begin position="393"/>
        <end position="419"/>
    </location>
</feature>
<evidence type="ECO:0000256" key="1">
    <source>
        <dbReference type="ARBA" id="ARBA00004651"/>
    </source>
</evidence>
<dbReference type="RefSeq" id="WP_072906915.1">
    <property type="nucleotide sequence ID" value="NZ_FQZT01000003.1"/>
</dbReference>
<feature type="compositionally biased region" description="Acidic residues" evidence="6">
    <location>
        <begin position="157"/>
        <end position="194"/>
    </location>
</feature>
<evidence type="ECO:0000313" key="9">
    <source>
        <dbReference type="EMBL" id="SHI96895.1"/>
    </source>
</evidence>
<gene>
    <name evidence="9" type="ORF">SAMN02745165_01283</name>
</gene>
<dbReference type="EMBL" id="FQZT01000003">
    <property type="protein sequence ID" value="SHI96895.1"/>
    <property type="molecule type" value="Genomic_DNA"/>
</dbReference>
<dbReference type="GO" id="GO:0005886">
    <property type="term" value="C:plasma membrane"/>
    <property type="evidence" value="ECO:0007669"/>
    <property type="project" value="UniProtKB-SubCell"/>
</dbReference>
<dbReference type="OrthoDB" id="5432538at2"/>
<dbReference type="STRING" id="1122189.SAMN02745165_01283"/>
<evidence type="ECO:0000256" key="4">
    <source>
        <dbReference type="ARBA" id="ARBA00022989"/>
    </source>
</evidence>
<feature type="compositionally biased region" description="Acidic residues" evidence="6">
    <location>
        <begin position="230"/>
        <end position="243"/>
    </location>
</feature>
<evidence type="ECO:0000256" key="3">
    <source>
        <dbReference type="ARBA" id="ARBA00022692"/>
    </source>
</evidence>
<feature type="compositionally biased region" description="Acidic residues" evidence="6">
    <location>
        <begin position="83"/>
        <end position="125"/>
    </location>
</feature>
<protein>
    <submittedName>
        <fullName evidence="9">Uncharacterized membrane protein YckC, RDD family</fullName>
    </submittedName>
</protein>
<evidence type="ECO:0000313" key="10">
    <source>
        <dbReference type="Proteomes" id="UP000184171"/>
    </source>
</evidence>
<comment type="subcellular location">
    <subcellularLocation>
        <location evidence="1">Cell membrane</location>
        <topology evidence="1">Multi-pass membrane protein</topology>
    </subcellularLocation>
</comment>
<keyword evidence="4 7" id="KW-1133">Transmembrane helix</keyword>